<gene>
    <name evidence="11" type="primary">Dere\GG18496</name>
    <name evidence="11" type="synonym">dere_GLEANR_3327</name>
    <name evidence="11" type="synonym">GG18496</name>
    <name evidence="11" type="ORF">Dere_GG18496</name>
</gene>
<dbReference type="PANTHER" id="PTHR11733:SF167">
    <property type="entry name" value="FI17812P1-RELATED"/>
    <property type="match status" value="1"/>
</dbReference>
<keyword evidence="7" id="KW-0862">Zinc</keyword>
<accession>B3NV49</accession>
<dbReference type="HOGENOM" id="CLU_006187_9_1_1"/>
<dbReference type="GO" id="GO:0005886">
    <property type="term" value="C:plasma membrane"/>
    <property type="evidence" value="ECO:0007669"/>
    <property type="project" value="TreeGrafter"/>
</dbReference>
<evidence type="ECO:0000256" key="6">
    <source>
        <dbReference type="ARBA" id="ARBA00022801"/>
    </source>
</evidence>
<dbReference type="InterPro" id="IPR008753">
    <property type="entry name" value="Peptidase_M13_N"/>
</dbReference>
<proteinExistence type="inferred from homology"/>
<dbReference type="Proteomes" id="UP000008711">
    <property type="component" value="Unassembled WGS sequence"/>
</dbReference>
<protein>
    <submittedName>
        <fullName evidence="11">Uncharacterized protein</fullName>
    </submittedName>
</protein>
<evidence type="ECO:0000256" key="4">
    <source>
        <dbReference type="ARBA" id="ARBA00022670"/>
    </source>
</evidence>
<keyword evidence="6 11" id="KW-0378">Hydrolase</keyword>
<dbReference type="InterPro" id="IPR042089">
    <property type="entry name" value="Peptidase_M13_dom_2"/>
</dbReference>
<feature type="domain" description="Peptidase M13 N-terminal" evidence="10">
    <location>
        <begin position="64"/>
        <end position="138"/>
    </location>
</feature>
<dbReference type="eggNOG" id="KOG3624">
    <property type="taxonomic scope" value="Eukaryota"/>
</dbReference>
<evidence type="ECO:0000313" key="12">
    <source>
        <dbReference type="Proteomes" id="UP000008711"/>
    </source>
</evidence>
<evidence type="ECO:0000256" key="5">
    <source>
        <dbReference type="ARBA" id="ARBA00022723"/>
    </source>
</evidence>
<feature type="domain" description="Peptidase M13 C-terminal" evidence="9">
    <location>
        <begin position="459"/>
        <end position="635"/>
    </location>
</feature>
<dbReference type="Gene3D" id="3.40.390.10">
    <property type="entry name" value="Collagenase (Catalytic Domain)"/>
    <property type="match status" value="2"/>
</dbReference>
<dbReference type="EMBL" id="CH954180">
    <property type="protein sequence ID" value="EDV45897.1"/>
    <property type="molecule type" value="Genomic_DNA"/>
</dbReference>
<dbReference type="PANTHER" id="PTHR11733">
    <property type="entry name" value="ZINC METALLOPROTEASE FAMILY M13 NEPRILYSIN-RELATED"/>
    <property type="match status" value="1"/>
</dbReference>
<dbReference type="PROSITE" id="PS51885">
    <property type="entry name" value="NEPRILYSIN"/>
    <property type="match status" value="1"/>
</dbReference>
<dbReference type="InterPro" id="IPR018497">
    <property type="entry name" value="Peptidase_M13_C"/>
</dbReference>
<name>B3NV49_DROER</name>
<comment type="similarity">
    <text evidence="3">Belongs to the peptidase M13 family.</text>
</comment>
<dbReference type="Pfam" id="PF05649">
    <property type="entry name" value="Peptidase_M13_N"/>
    <property type="match status" value="1"/>
</dbReference>
<reference evidence="11 12" key="1">
    <citation type="journal article" date="2007" name="Nature">
        <title>Evolution of genes and genomes on the Drosophila phylogeny.</title>
        <authorList>
            <consortium name="Drosophila 12 Genomes Consortium"/>
            <person name="Clark A.G."/>
            <person name="Eisen M.B."/>
            <person name="Smith D.R."/>
            <person name="Bergman C.M."/>
            <person name="Oliver B."/>
            <person name="Markow T.A."/>
            <person name="Kaufman T.C."/>
            <person name="Kellis M."/>
            <person name="Gelbart W."/>
            <person name="Iyer V.N."/>
            <person name="Pollard D.A."/>
            <person name="Sackton T.B."/>
            <person name="Larracuente A.M."/>
            <person name="Singh N.D."/>
            <person name="Abad J.P."/>
            <person name="Abt D.N."/>
            <person name="Adryan B."/>
            <person name="Aguade M."/>
            <person name="Akashi H."/>
            <person name="Anderson W.W."/>
            <person name="Aquadro C.F."/>
            <person name="Ardell D.H."/>
            <person name="Arguello R."/>
            <person name="Artieri C.G."/>
            <person name="Barbash D.A."/>
            <person name="Barker D."/>
            <person name="Barsanti P."/>
            <person name="Batterham P."/>
            <person name="Batzoglou S."/>
            <person name="Begun D."/>
            <person name="Bhutkar A."/>
            <person name="Blanco E."/>
            <person name="Bosak S.A."/>
            <person name="Bradley R.K."/>
            <person name="Brand A.D."/>
            <person name="Brent M.R."/>
            <person name="Brooks A.N."/>
            <person name="Brown R.H."/>
            <person name="Butlin R.K."/>
            <person name="Caggese C."/>
            <person name="Calvi B.R."/>
            <person name="Bernardo de Carvalho A."/>
            <person name="Caspi A."/>
            <person name="Castrezana S."/>
            <person name="Celniker S.E."/>
            <person name="Chang J.L."/>
            <person name="Chapple C."/>
            <person name="Chatterji S."/>
            <person name="Chinwalla A."/>
            <person name="Civetta A."/>
            <person name="Clifton S.W."/>
            <person name="Comeron J.M."/>
            <person name="Costello J.C."/>
            <person name="Coyne J.A."/>
            <person name="Daub J."/>
            <person name="David R.G."/>
            <person name="Delcher A.L."/>
            <person name="Delehaunty K."/>
            <person name="Do C.B."/>
            <person name="Ebling H."/>
            <person name="Edwards K."/>
            <person name="Eickbush T."/>
            <person name="Evans J.D."/>
            <person name="Filipski A."/>
            <person name="Findeiss S."/>
            <person name="Freyhult E."/>
            <person name="Fulton L."/>
            <person name="Fulton R."/>
            <person name="Garcia A.C."/>
            <person name="Gardiner A."/>
            <person name="Garfield D.A."/>
            <person name="Garvin B.E."/>
            <person name="Gibson G."/>
            <person name="Gilbert D."/>
            <person name="Gnerre S."/>
            <person name="Godfrey J."/>
            <person name="Good R."/>
            <person name="Gotea V."/>
            <person name="Gravely B."/>
            <person name="Greenberg A.J."/>
            <person name="Griffiths-Jones S."/>
            <person name="Gross S."/>
            <person name="Guigo R."/>
            <person name="Gustafson E.A."/>
            <person name="Haerty W."/>
            <person name="Hahn M.W."/>
            <person name="Halligan D.L."/>
            <person name="Halpern A.L."/>
            <person name="Halter G.M."/>
            <person name="Han M.V."/>
            <person name="Heger A."/>
            <person name="Hillier L."/>
            <person name="Hinrichs A.S."/>
            <person name="Holmes I."/>
            <person name="Hoskins R.A."/>
            <person name="Hubisz M.J."/>
            <person name="Hultmark D."/>
            <person name="Huntley M.A."/>
            <person name="Jaffe D.B."/>
            <person name="Jagadeeshan S."/>
            <person name="Jeck W.R."/>
            <person name="Johnson J."/>
            <person name="Jones C.D."/>
            <person name="Jordan W.C."/>
            <person name="Karpen G.H."/>
            <person name="Kataoka E."/>
            <person name="Keightley P.D."/>
            <person name="Kheradpour P."/>
            <person name="Kirkness E.F."/>
            <person name="Koerich L.B."/>
            <person name="Kristiansen K."/>
            <person name="Kudrna D."/>
            <person name="Kulathinal R.J."/>
            <person name="Kumar S."/>
            <person name="Kwok R."/>
            <person name="Lander E."/>
            <person name="Langley C.H."/>
            <person name="Lapoint R."/>
            <person name="Lazzaro B.P."/>
            <person name="Lee S.J."/>
            <person name="Levesque L."/>
            <person name="Li R."/>
            <person name="Lin C.F."/>
            <person name="Lin M.F."/>
            <person name="Lindblad-Toh K."/>
            <person name="Llopart A."/>
            <person name="Long M."/>
            <person name="Low L."/>
            <person name="Lozovsky E."/>
            <person name="Lu J."/>
            <person name="Luo M."/>
            <person name="Machado C.A."/>
            <person name="Makalowski W."/>
            <person name="Marzo M."/>
            <person name="Matsuda M."/>
            <person name="Matzkin L."/>
            <person name="McAllister B."/>
            <person name="McBride C.S."/>
            <person name="McKernan B."/>
            <person name="McKernan K."/>
            <person name="Mendez-Lago M."/>
            <person name="Minx P."/>
            <person name="Mollenhauer M.U."/>
            <person name="Montooth K."/>
            <person name="Mount S.M."/>
            <person name="Mu X."/>
            <person name="Myers E."/>
            <person name="Negre B."/>
            <person name="Newfeld S."/>
            <person name="Nielsen R."/>
            <person name="Noor M.A."/>
            <person name="O'Grady P."/>
            <person name="Pachter L."/>
            <person name="Papaceit M."/>
            <person name="Parisi M.J."/>
            <person name="Parisi M."/>
            <person name="Parts L."/>
            <person name="Pedersen J.S."/>
            <person name="Pesole G."/>
            <person name="Phillippy A.M."/>
            <person name="Ponting C.P."/>
            <person name="Pop M."/>
            <person name="Porcelli D."/>
            <person name="Powell J.R."/>
            <person name="Prohaska S."/>
            <person name="Pruitt K."/>
            <person name="Puig M."/>
            <person name="Quesneville H."/>
            <person name="Ram K.R."/>
            <person name="Rand D."/>
            <person name="Rasmussen M.D."/>
            <person name="Reed L.K."/>
            <person name="Reenan R."/>
            <person name="Reily A."/>
            <person name="Remington K.A."/>
            <person name="Rieger T.T."/>
            <person name="Ritchie M.G."/>
            <person name="Robin C."/>
            <person name="Rogers Y.H."/>
            <person name="Rohde C."/>
            <person name="Rozas J."/>
            <person name="Rubenfield M.J."/>
            <person name="Ruiz A."/>
            <person name="Russo S."/>
            <person name="Salzberg S.L."/>
            <person name="Sanchez-Gracia A."/>
            <person name="Saranga D.J."/>
            <person name="Sato H."/>
            <person name="Schaeffer S.W."/>
            <person name="Schatz M.C."/>
            <person name="Schlenke T."/>
            <person name="Schwartz R."/>
            <person name="Segarra C."/>
            <person name="Singh R.S."/>
            <person name="Sirot L."/>
            <person name="Sirota M."/>
            <person name="Sisneros N.B."/>
            <person name="Smith C.D."/>
            <person name="Smith T.F."/>
            <person name="Spieth J."/>
            <person name="Stage D.E."/>
            <person name="Stark A."/>
            <person name="Stephan W."/>
            <person name="Strausberg R.L."/>
            <person name="Strempel S."/>
            <person name="Sturgill D."/>
            <person name="Sutton G."/>
            <person name="Sutton G.G."/>
            <person name="Tao W."/>
            <person name="Teichmann S."/>
            <person name="Tobari Y.N."/>
            <person name="Tomimura Y."/>
            <person name="Tsolas J.M."/>
            <person name="Valente V.L."/>
            <person name="Venter E."/>
            <person name="Venter J.C."/>
            <person name="Vicario S."/>
            <person name="Vieira F.G."/>
            <person name="Vilella A.J."/>
            <person name="Villasante A."/>
            <person name="Walenz B."/>
            <person name="Wang J."/>
            <person name="Wasserman M."/>
            <person name="Watts T."/>
            <person name="Wilson D."/>
            <person name="Wilson R.K."/>
            <person name="Wing R.A."/>
            <person name="Wolfner M.F."/>
            <person name="Wong A."/>
            <person name="Wong G.K."/>
            <person name="Wu C.I."/>
            <person name="Wu G."/>
            <person name="Yamamoto D."/>
            <person name="Yang H.P."/>
            <person name="Yang S.P."/>
            <person name="Yorke J.A."/>
            <person name="Yoshida K."/>
            <person name="Zdobnov E."/>
            <person name="Zhang P."/>
            <person name="Zhang Y."/>
            <person name="Zimin A.V."/>
            <person name="Baldwin J."/>
            <person name="Abdouelleil A."/>
            <person name="Abdulkadir J."/>
            <person name="Abebe A."/>
            <person name="Abera B."/>
            <person name="Abreu J."/>
            <person name="Acer S.C."/>
            <person name="Aftuck L."/>
            <person name="Alexander A."/>
            <person name="An P."/>
            <person name="Anderson E."/>
            <person name="Anderson S."/>
            <person name="Arachi H."/>
            <person name="Azer M."/>
            <person name="Bachantsang P."/>
            <person name="Barry A."/>
            <person name="Bayul T."/>
            <person name="Berlin A."/>
            <person name="Bessette D."/>
            <person name="Bloom T."/>
            <person name="Blye J."/>
            <person name="Boguslavskiy L."/>
            <person name="Bonnet C."/>
            <person name="Boukhgalter B."/>
            <person name="Bourzgui I."/>
            <person name="Brown A."/>
            <person name="Cahill P."/>
            <person name="Channer S."/>
            <person name="Cheshatsang Y."/>
            <person name="Chuda L."/>
            <person name="Citroen M."/>
            <person name="Collymore A."/>
            <person name="Cooke P."/>
            <person name="Costello M."/>
            <person name="D'Aco K."/>
            <person name="Daza R."/>
            <person name="De Haan G."/>
            <person name="DeGray S."/>
            <person name="DeMaso C."/>
            <person name="Dhargay N."/>
            <person name="Dooley K."/>
            <person name="Dooley E."/>
            <person name="Doricent M."/>
            <person name="Dorje P."/>
            <person name="Dorjee K."/>
            <person name="Dupes A."/>
            <person name="Elong R."/>
            <person name="Falk J."/>
            <person name="Farina A."/>
            <person name="Faro S."/>
            <person name="Ferguson D."/>
            <person name="Fisher S."/>
            <person name="Foley C.D."/>
            <person name="Franke A."/>
            <person name="Friedrich D."/>
            <person name="Gadbois L."/>
            <person name="Gearin G."/>
            <person name="Gearin C.R."/>
            <person name="Giannoukos G."/>
            <person name="Goode T."/>
            <person name="Graham J."/>
            <person name="Grandbois E."/>
            <person name="Grewal S."/>
            <person name="Gyaltsen K."/>
            <person name="Hafez N."/>
            <person name="Hagos B."/>
            <person name="Hall J."/>
            <person name="Henson C."/>
            <person name="Hollinger A."/>
            <person name="Honan T."/>
            <person name="Huard M.D."/>
            <person name="Hughes L."/>
            <person name="Hurhula B."/>
            <person name="Husby M.E."/>
            <person name="Kamat A."/>
            <person name="Kanga B."/>
            <person name="Kashin S."/>
            <person name="Khazanovich D."/>
            <person name="Kisner P."/>
            <person name="Lance K."/>
            <person name="Lara M."/>
            <person name="Lee W."/>
            <person name="Lennon N."/>
            <person name="Letendre F."/>
            <person name="LeVine R."/>
            <person name="Lipovsky A."/>
            <person name="Liu X."/>
            <person name="Liu J."/>
            <person name="Liu S."/>
            <person name="Lokyitsang T."/>
            <person name="Lokyitsang Y."/>
            <person name="Lubonja R."/>
            <person name="Lui A."/>
            <person name="MacDonald P."/>
            <person name="Magnisalis V."/>
            <person name="Maru K."/>
            <person name="Matthews C."/>
            <person name="McCusker W."/>
            <person name="McDonough S."/>
            <person name="Mehta T."/>
            <person name="Meldrim J."/>
            <person name="Meneus L."/>
            <person name="Mihai O."/>
            <person name="Mihalev A."/>
            <person name="Mihova T."/>
            <person name="Mittelman R."/>
            <person name="Mlenga V."/>
            <person name="Montmayeur A."/>
            <person name="Mulrain L."/>
            <person name="Navidi A."/>
            <person name="Naylor J."/>
            <person name="Negash T."/>
            <person name="Nguyen T."/>
            <person name="Nguyen N."/>
            <person name="Nicol R."/>
            <person name="Norbu C."/>
            <person name="Norbu N."/>
            <person name="Novod N."/>
            <person name="O'Neill B."/>
            <person name="Osman S."/>
            <person name="Markiewicz E."/>
            <person name="Oyono O.L."/>
            <person name="Patti C."/>
            <person name="Phunkhang P."/>
            <person name="Pierre F."/>
            <person name="Priest M."/>
            <person name="Raghuraman S."/>
            <person name="Rege F."/>
            <person name="Reyes R."/>
            <person name="Rise C."/>
            <person name="Rogov P."/>
            <person name="Ross K."/>
            <person name="Ryan E."/>
            <person name="Settipalli S."/>
            <person name="Shea T."/>
            <person name="Sherpa N."/>
            <person name="Shi L."/>
            <person name="Shih D."/>
            <person name="Sparrow T."/>
            <person name="Spaulding J."/>
            <person name="Stalker J."/>
            <person name="Stange-Thomann N."/>
            <person name="Stavropoulos S."/>
            <person name="Stone C."/>
            <person name="Strader C."/>
            <person name="Tesfaye S."/>
            <person name="Thomson T."/>
            <person name="Thoulutsang Y."/>
            <person name="Thoulutsang D."/>
            <person name="Topham K."/>
            <person name="Topping I."/>
            <person name="Tsamla T."/>
            <person name="Vassiliev H."/>
            <person name="Vo A."/>
            <person name="Wangchuk T."/>
            <person name="Wangdi T."/>
            <person name="Weiand M."/>
            <person name="Wilkinson J."/>
            <person name="Wilson A."/>
            <person name="Yadav S."/>
            <person name="Young G."/>
            <person name="Yu Q."/>
            <person name="Zembek L."/>
            <person name="Zhong D."/>
            <person name="Zimmer A."/>
            <person name="Zwirko Z."/>
            <person name="Jaffe D.B."/>
            <person name="Alvarez P."/>
            <person name="Brockman W."/>
            <person name="Butler J."/>
            <person name="Chin C."/>
            <person name="Gnerre S."/>
            <person name="Grabherr M."/>
            <person name="Kleber M."/>
            <person name="Mauceli E."/>
            <person name="MacCallum I."/>
        </authorList>
    </citation>
    <scope>NUCLEOTIDE SEQUENCE [LARGE SCALE GENOMIC DNA]</scope>
    <source>
        <strain evidence="11 12">TSC#14021-0224.01</strain>
    </source>
</reference>
<dbReference type="MEROPS" id="M13.A13"/>
<dbReference type="InterPro" id="IPR000718">
    <property type="entry name" value="Peptidase_M13"/>
</dbReference>
<evidence type="ECO:0000256" key="2">
    <source>
        <dbReference type="ARBA" id="ARBA00004401"/>
    </source>
</evidence>
<keyword evidence="4" id="KW-0645">Protease</keyword>
<evidence type="ECO:0000256" key="3">
    <source>
        <dbReference type="ARBA" id="ARBA00007357"/>
    </source>
</evidence>
<evidence type="ECO:0000256" key="1">
    <source>
        <dbReference type="ARBA" id="ARBA00001947"/>
    </source>
</evidence>
<evidence type="ECO:0000259" key="10">
    <source>
        <dbReference type="Pfam" id="PF05649"/>
    </source>
</evidence>
<evidence type="ECO:0000256" key="8">
    <source>
        <dbReference type="ARBA" id="ARBA00023049"/>
    </source>
</evidence>
<reference evidence="11 12" key="2">
    <citation type="journal article" date="2008" name="Bioinformatics">
        <title>Assembly reconciliation.</title>
        <authorList>
            <person name="Zimin A.V."/>
            <person name="Smith D.R."/>
            <person name="Sutton G."/>
            <person name="Yorke J.A."/>
        </authorList>
    </citation>
    <scope>NUCLEOTIDE SEQUENCE [LARGE SCALE GENOMIC DNA]</scope>
    <source>
        <strain evidence="11 12">TSC#14021-0224.01</strain>
    </source>
</reference>
<dbReference type="InterPro" id="IPR024079">
    <property type="entry name" value="MetalloPept_cat_dom_sf"/>
</dbReference>
<dbReference type="PhylomeDB" id="B3NV49"/>
<organism evidence="11 12">
    <name type="scientific">Drosophila erecta</name>
    <name type="common">Fruit fly</name>
    <dbReference type="NCBI Taxonomy" id="7220"/>
    <lineage>
        <taxon>Eukaryota</taxon>
        <taxon>Metazoa</taxon>
        <taxon>Ecdysozoa</taxon>
        <taxon>Arthropoda</taxon>
        <taxon>Hexapoda</taxon>
        <taxon>Insecta</taxon>
        <taxon>Pterygota</taxon>
        <taxon>Neoptera</taxon>
        <taxon>Endopterygota</taxon>
        <taxon>Diptera</taxon>
        <taxon>Brachycera</taxon>
        <taxon>Muscomorpha</taxon>
        <taxon>Ephydroidea</taxon>
        <taxon>Drosophilidae</taxon>
        <taxon>Drosophila</taxon>
        <taxon>Sophophora</taxon>
    </lineage>
</organism>
<dbReference type="GO" id="GO:0045434">
    <property type="term" value="P:negative regulation of female receptivity, post-mating"/>
    <property type="evidence" value="ECO:0007669"/>
    <property type="project" value="EnsemblMetazoa"/>
</dbReference>
<keyword evidence="12" id="KW-1185">Reference proteome</keyword>
<dbReference type="OMA" id="VDFYEHA"/>
<dbReference type="Gene3D" id="1.10.1380.10">
    <property type="entry name" value="Neutral endopeptidase , domain2"/>
    <property type="match status" value="2"/>
</dbReference>
<dbReference type="GO" id="GO:0004222">
    <property type="term" value="F:metalloendopeptidase activity"/>
    <property type="evidence" value="ECO:0007669"/>
    <property type="project" value="InterPro"/>
</dbReference>
<dbReference type="PRINTS" id="PR00786">
    <property type="entry name" value="NEPRILYSIN"/>
</dbReference>
<sequence>MAKSPLMTIRVSQFPVPHLAYYVFAIAQTTVPGVEQKLAKKPKLVVLIAGLLLGQVKSHPQADPCQNFYEVACGNWSSTEATSLLGQLDYNYQEKLADLLDTEEKDDEPRFLQQLRYFYAACRRPLTQDQVLRTLEQLIVLADIQFEELTVGLTAAFRLEVLADINSDNKHEIWKQLLSRRKDWDTNTTNREPLTRDKFDELWASLPKKRSADKDLFWYQVSTLEDEIMSFGREDDGLPSDDLVTWTPTSWMLPWPHRNLTYRNLYQVAYLLKIQTPGFMLTYIYLRLRLVPEGRSRESWLIDRDECAEQSRQILSHPAAWLMEKNHPRLQEEPVLQNIFEELKQRFGQKLRANRNNFTRRTQRHLMSKLKRMRLRLSILPRNSSAQYMVRRIDWHYRDVRMNASDYFGNLYIGLNHSRPQLENSLWSVVFGRTLMPSRSSRSDLYPIQGNYGTFASPFYITQQNILIVPLSLLEPPLYSPGQPPLLTYSSLGFILGHELSHGFDSEGVTFSANGMMSRTVNREIEGNTRLQHEFRCLYRKFGSRWYEKFADASGLELAYSAYFDIAQTDRKRNRSTEHLVTQKQQFFLNFAQFFCSDEDYEQLLEQSAYGSDRKRVNDAVAHFKPFQEAFSCGTSHRRRQCRLF</sequence>
<dbReference type="GO" id="GO:0016485">
    <property type="term" value="P:protein processing"/>
    <property type="evidence" value="ECO:0007669"/>
    <property type="project" value="TreeGrafter"/>
</dbReference>
<keyword evidence="5" id="KW-0479">Metal-binding</keyword>
<evidence type="ECO:0000256" key="7">
    <source>
        <dbReference type="ARBA" id="ARBA00022833"/>
    </source>
</evidence>
<dbReference type="SUPFAM" id="SSF55486">
    <property type="entry name" value="Metalloproteases ('zincins'), catalytic domain"/>
    <property type="match status" value="1"/>
</dbReference>
<dbReference type="AlphaFoldDB" id="B3NV49"/>
<keyword evidence="8" id="KW-0482">Metalloprotease</keyword>
<comment type="cofactor">
    <cofactor evidence="1">
        <name>Zn(2+)</name>
        <dbReference type="ChEBI" id="CHEBI:29105"/>
    </cofactor>
</comment>
<dbReference type="OrthoDB" id="7870337at2759"/>
<dbReference type="Pfam" id="PF01431">
    <property type="entry name" value="Peptidase_M13"/>
    <property type="match status" value="1"/>
</dbReference>
<comment type="subcellular location">
    <subcellularLocation>
        <location evidence="2">Cell membrane</location>
        <topology evidence="2">Single-pass type II membrane protein</topology>
    </subcellularLocation>
</comment>
<evidence type="ECO:0000259" key="9">
    <source>
        <dbReference type="Pfam" id="PF01431"/>
    </source>
</evidence>
<evidence type="ECO:0000313" key="11">
    <source>
        <dbReference type="EMBL" id="EDV45897.1"/>
    </source>
</evidence>